<comment type="similarity">
    <text evidence="1">Belongs to the short-chain dehydrogenases/reductases (SDR) family.</text>
</comment>
<gene>
    <name evidence="3" type="ORF">FYJ83_10855</name>
</gene>
<evidence type="ECO:0000256" key="2">
    <source>
        <dbReference type="ARBA" id="ARBA00023002"/>
    </source>
</evidence>
<dbReference type="Pfam" id="PF13561">
    <property type="entry name" value="adh_short_C2"/>
    <property type="match status" value="1"/>
</dbReference>
<dbReference type="EMBL" id="VUNQ01000022">
    <property type="protein sequence ID" value="MSU01967.1"/>
    <property type="molecule type" value="Genomic_DNA"/>
</dbReference>
<protein>
    <submittedName>
        <fullName evidence="3">SDR family oxidoreductase</fullName>
    </submittedName>
</protein>
<evidence type="ECO:0000313" key="3">
    <source>
        <dbReference type="EMBL" id="MSU01967.1"/>
    </source>
</evidence>
<dbReference type="InterPro" id="IPR036291">
    <property type="entry name" value="NAD(P)-bd_dom_sf"/>
</dbReference>
<dbReference type="GO" id="GO:0008206">
    <property type="term" value="P:bile acid metabolic process"/>
    <property type="evidence" value="ECO:0007669"/>
    <property type="project" value="UniProtKB-ARBA"/>
</dbReference>
<accession>A0A6N7XVZ5</accession>
<reference evidence="3 4" key="1">
    <citation type="submission" date="2019-09" db="EMBL/GenBank/DDBJ databases">
        <title>In-depth cultivation of the pig gut microbiome towards novel bacterial diversity and tailored functional studies.</title>
        <authorList>
            <person name="Wylensek D."/>
            <person name="Hitch T.C.A."/>
            <person name="Clavel T."/>
        </authorList>
    </citation>
    <scope>NUCLEOTIDE SEQUENCE [LARGE SCALE GENOMIC DNA]</scope>
    <source>
        <strain evidence="3 4">WCA3-693-APC-4?</strain>
    </source>
</reference>
<dbReference type="PANTHER" id="PTHR24321">
    <property type="entry name" value="DEHYDROGENASES, SHORT CHAIN"/>
    <property type="match status" value="1"/>
</dbReference>
<dbReference type="PANTHER" id="PTHR24321:SF8">
    <property type="entry name" value="ESTRADIOL 17-BETA-DEHYDROGENASE 8-RELATED"/>
    <property type="match status" value="1"/>
</dbReference>
<proteinExistence type="inferred from homology"/>
<evidence type="ECO:0000256" key="1">
    <source>
        <dbReference type="ARBA" id="ARBA00006484"/>
    </source>
</evidence>
<name>A0A6N7XVZ5_9FIRM</name>
<keyword evidence="2" id="KW-0560">Oxidoreductase</keyword>
<dbReference type="PRINTS" id="PR00081">
    <property type="entry name" value="GDHRDH"/>
</dbReference>
<dbReference type="GO" id="GO:0016491">
    <property type="term" value="F:oxidoreductase activity"/>
    <property type="evidence" value="ECO:0007669"/>
    <property type="project" value="UniProtKB-KW"/>
</dbReference>
<dbReference type="RefSeq" id="WP_154440527.1">
    <property type="nucleotide sequence ID" value="NZ_JAHLPJ010000001.1"/>
</dbReference>
<evidence type="ECO:0000313" key="4">
    <source>
        <dbReference type="Proteomes" id="UP000469523"/>
    </source>
</evidence>
<dbReference type="InterPro" id="IPR002347">
    <property type="entry name" value="SDR_fam"/>
</dbReference>
<dbReference type="SUPFAM" id="SSF51735">
    <property type="entry name" value="NAD(P)-binding Rossmann-fold domains"/>
    <property type="match status" value="1"/>
</dbReference>
<dbReference type="Gene3D" id="3.40.50.720">
    <property type="entry name" value="NAD(P)-binding Rossmann-like Domain"/>
    <property type="match status" value="1"/>
</dbReference>
<organism evidence="3 4">
    <name type="scientific">Tissierella pigra</name>
    <dbReference type="NCBI Taxonomy" id="2607614"/>
    <lineage>
        <taxon>Bacteria</taxon>
        <taxon>Bacillati</taxon>
        <taxon>Bacillota</taxon>
        <taxon>Tissierellia</taxon>
        <taxon>Tissierellales</taxon>
        <taxon>Tissierellaceae</taxon>
        <taxon>Tissierella</taxon>
    </lineage>
</organism>
<dbReference type="FunFam" id="3.40.50.720:FF:000084">
    <property type="entry name" value="Short-chain dehydrogenase reductase"/>
    <property type="match status" value="1"/>
</dbReference>
<comment type="caution">
    <text evidence="3">The sequence shown here is derived from an EMBL/GenBank/DDBJ whole genome shotgun (WGS) entry which is preliminary data.</text>
</comment>
<dbReference type="Proteomes" id="UP000469523">
    <property type="component" value="Unassembled WGS sequence"/>
</dbReference>
<keyword evidence="4" id="KW-1185">Reference proteome</keyword>
<sequence>MVMVKTDFVNSLFDIKNKVAIVTGATGNLGKAASWGYGYAGAKVMLTGRSEDKLKKLHEEMKDKGIDCDYIVGDPVKEEDVKNVIEETVKKYGGIDILLCTAGMNNPKPILEQPKEEWQAIMDANVLGTWLYCKYAGQVMKDQGRGGKVILVSSARGKLGMKGYTAYSPSKAGIDLMAKSLACEWGEYGINVNAIGPTVFRSELTEWMFEDDTARTKFLTRLPIGRLGEPEDYVGVCIFLASAASNFCTGTTIYVDGGYLAG</sequence>
<dbReference type="PRINTS" id="PR00080">
    <property type="entry name" value="SDRFAMILY"/>
</dbReference>
<dbReference type="AlphaFoldDB" id="A0A6N7XVZ5"/>